<organism evidence="1 2">
    <name type="scientific">Methylomonas koyamae</name>
    <dbReference type="NCBI Taxonomy" id="702114"/>
    <lineage>
        <taxon>Bacteria</taxon>
        <taxon>Pseudomonadati</taxon>
        <taxon>Pseudomonadota</taxon>
        <taxon>Gammaproteobacteria</taxon>
        <taxon>Methylococcales</taxon>
        <taxon>Methylococcaceae</taxon>
        <taxon>Methylomonas</taxon>
    </lineage>
</organism>
<dbReference type="Proteomes" id="UP000077628">
    <property type="component" value="Unassembled WGS sequence"/>
</dbReference>
<evidence type="ECO:0000313" key="1">
    <source>
        <dbReference type="EMBL" id="OAI17365.1"/>
    </source>
</evidence>
<protein>
    <submittedName>
        <fullName evidence="1">Uncharacterized protein</fullName>
    </submittedName>
</protein>
<dbReference type="EMBL" id="LUUK01000178">
    <property type="protein sequence ID" value="OAI17365.1"/>
    <property type="molecule type" value="Genomic_DNA"/>
</dbReference>
<name>A0A177NHN0_9GAMM</name>
<dbReference type="AlphaFoldDB" id="A0A177NHN0"/>
<proteinExistence type="predicted"/>
<keyword evidence="2" id="KW-1185">Reference proteome</keyword>
<accession>A0A177NHN0</accession>
<dbReference type="RefSeq" id="WP_064029661.1">
    <property type="nucleotide sequence ID" value="NZ_LUUK01000178.1"/>
</dbReference>
<reference evidence="2" key="1">
    <citation type="submission" date="2016-03" db="EMBL/GenBank/DDBJ databases">
        <authorList>
            <person name="Heylen K."/>
            <person name="De Vos P."/>
            <person name="Vekeman B."/>
        </authorList>
    </citation>
    <scope>NUCLEOTIDE SEQUENCE [LARGE SCALE GENOMIC DNA]</scope>
    <source>
        <strain evidence="2">R-45383</strain>
    </source>
</reference>
<sequence length="158" mass="18208">MTDEKCTFHLASFRVPSKNPDSDALDDMVARANQFRDASIRCFNSTVPIAEQNQLLVFPHVVCGCFACEMYLKFLLKKDGKKAPRNHSLIELWAMQSDIIKNGFQAKYITTNIDDLIRSISDHFIKIRYNHEMQMETVHFGEDKLAMILPYLSDVCNK</sequence>
<evidence type="ECO:0000313" key="2">
    <source>
        <dbReference type="Proteomes" id="UP000077628"/>
    </source>
</evidence>
<comment type="caution">
    <text evidence="1">The sequence shown here is derived from an EMBL/GenBank/DDBJ whole genome shotgun (WGS) entry which is preliminary data.</text>
</comment>
<dbReference type="Gene3D" id="1.20.120.330">
    <property type="entry name" value="Nucleotidyltransferases domain 2"/>
    <property type="match status" value="1"/>
</dbReference>
<gene>
    <name evidence="1" type="ORF">A1355_08280</name>
</gene>